<proteinExistence type="predicted"/>
<evidence type="ECO:0000313" key="2">
    <source>
        <dbReference type="EMBL" id="CAB4687173.1"/>
    </source>
</evidence>
<gene>
    <name evidence="2" type="ORF">UFOPK2576_00200</name>
</gene>
<protein>
    <submittedName>
        <fullName evidence="2">Unannotated protein</fullName>
    </submittedName>
</protein>
<accession>A0A6J6NS87</accession>
<dbReference type="InterPro" id="IPR036691">
    <property type="entry name" value="Endo/exonu/phosph_ase_sf"/>
</dbReference>
<sequence>MVVAPAQSMRIISWNLLHGQIIPPNNDQDWRQSLITAAKTVADNYRPDFIGIQEVDYLQPRSSLINQTQLIAQSMGLKYWAYLPTIFGTPGEKWEKVKDLQSALMTQDSAPDRNMSYGIGIATNQIIKKLHVKRLGRSIIGLPLLIPKDNGGARFIYVKDEPRVALTAELENGLTITTTHLSFAPVVNIYQLNRLCLSLNKLPGAQVLTGDLNMIANLPSRFSSYRSLAKQMTYPSWKEKIQFDYLMVPKSSYKSYTVTPITTVKTNISDHIPIGLELRFQ</sequence>
<organism evidence="2">
    <name type="scientific">freshwater metagenome</name>
    <dbReference type="NCBI Taxonomy" id="449393"/>
    <lineage>
        <taxon>unclassified sequences</taxon>
        <taxon>metagenomes</taxon>
        <taxon>ecological metagenomes</taxon>
    </lineage>
</organism>
<dbReference type="InterPro" id="IPR005135">
    <property type="entry name" value="Endo/exonuclease/phosphatase"/>
</dbReference>
<dbReference type="GO" id="GO:0003824">
    <property type="term" value="F:catalytic activity"/>
    <property type="evidence" value="ECO:0007669"/>
    <property type="project" value="InterPro"/>
</dbReference>
<dbReference type="Gene3D" id="3.60.10.10">
    <property type="entry name" value="Endonuclease/exonuclease/phosphatase"/>
    <property type="match status" value="1"/>
</dbReference>
<feature type="domain" description="Endonuclease/exonuclease/phosphatase" evidence="1">
    <location>
        <begin position="12"/>
        <end position="271"/>
    </location>
</feature>
<dbReference type="SUPFAM" id="SSF56219">
    <property type="entry name" value="DNase I-like"/>
    <property type="match status" value="1"/>
</dbReference>
<name>A0A6J6NS87_9ZZZZ</name>
<dbReference type="AlphaFoldDB" id="A0A6J6NS87"/>
<dbReference type="EMBL" id="CAEZXQ010000013">
    <property type="protein sequence ID" value="CAB4687173.1"/>
    <property type="molecule type" value="Genomic_DNA"/>
</dbReference>
<reference evidence="2" key="1">
    <citation type="submission" date="2020-05" db="EMBL/GenBank/DDBJ databases">
        <authorList>
            <person name="Chiriac C."/>
            <person name="Salcher M."/>
            <person name="Ghai R."/>
            <person name="Kavagutti S V."/>
        </authorList>
    </citation>
    <scope>NUCLEOTIDE SEQUENCE</scope>
</reference>
<dbReference type="Pfam" id="PF03372">
    <property type="entry name" value="Exo_endo_phos"/>
    <property type="match status" value="1"/>
</dbReference>
<evidence type="ECO:0000259" key="1">
    <source>
        <dbReference type="Pfam" id="PF03372"/>
    </source>
</evidence>